<reference evidence="2 3" key="1">
    <citation type="journal article" date="2001" name="Nature">
        <title>Initial sequencing and analysis of the human genome.</title>
        <authorList>
            <consortium name="International Human Genome Sequencing Consortium"/>
            <person name="Lander E.S."/>
            <person name="Linton L.M."/>
            <person name="Birren B."/>
            <person name="Nusbaum C."/>
            <person name="Zody M.C."/>
            <person name="Baldwin J."/>
            <person name="Devon K."/>
            <person name="Dewar K."/>
            <person name="Doyle M."/>
            <person name="FitzHugh W."/>
            <person name="Funke R."/>
            <person name="Gage D."/>
            <person name="Harris K."/>
            <person name="Heaford A."/>
            <person name="Howland J."/>
            <person name="Kann L."/>
            <person name="Lehoczky J."/>
            <person name="LeVine R."/>
            <person name="McEwan P."/>
            <person name="McKernan K."/>
            <person name="Meldrim J."/>
            <person name="Mesirov J.P."/>
            <person name="Miranda C."/>
            <person name="Morris W."/>
            <person name="Naylor J."/>
            <person name="Raymond C."/>
            <person name="Rosetti M."/>
            <person name="Santos R."/>
            <person name="Sheridan A."/>
            <person name="Sougnez C."/>
            <person name="Stange-Thomann N."/>
            <person name="Stojanovic N."/>
            <person name="Subramanian A."/>
            <person name="Wyman D."/>
            <person name="Rogers J."/>
            <person name="Sulston J."/>
            <person name="Ainscough R."/>
            <person name="Beck S."/>
            <person name="Bentley D."/>
            <person name="Burton J."/>
            <person name="Clee C."/>
            <person name="Carter N."/>
            <person name="Coulson A."/>
            <person name="Deadman R."/>
            <person name="Deloukas P."/>
            <person name="Dunham A."/>
            <person name="Dunham I."/>
            <person name="Durbin R."/>
            <person name="French L."/>
            <person name="Grafham D."/>
            <person name="Gregory S."/>
            <person name="Hubbard T."/>
            <person name="Humphray S."/>
            <person name="Hunt A."/>
            <person name="Jones M."/>
            <person name="Lloyd C."/>
            <person name="McMurray A."/>
            <person name="Matthews L."/>
            <person name="Mercer S."/>
            <person name="Milne S."/>
            <person name="Mullikin J.C."/>
            <person name="Mungall A."/>
            <person name="Plumb R."/>
            <person name="Ross M."/>
            <person name="Shownkeen R."/>
            <person name="Sims S."/>
            <person name="Waterston R.H."/>
            <person name="Wilson R.K."/>
            <person name="Hillier L.W."/>
            <person name="McPherson J.D."/>
            <person name="Marra M.A."/>
            <person name="Mardis E.R."/>
            <person name="Fulton L.A."/>
            <person name="Chinwalla A.T."/>
            <person name="Pepin K.H."/>
            <person name="Gish W.R."/>
            <person name="Chissoe S.L."/>
            <person name="Wendl M.C."/>
            <person name="Delehaunty K.D."/>
            <person name="Miner T.L."/>
            <person name="Delehaunty A."/>
            <person name="Kramer J.B."/>
            <person name="Cook L.L."/>
            <person name="Fulton R.S."/>
            <person name="Johnson D.L."/>
            <person name="Minx P.J."/>
            <person name="Clifton S.W."/>
            <person name="Hawkins T."/>
            <person name="Branscomb E."/>
            <person name="Predki P."/>
            <person name="Richardson P."/>
            <person name="Wenning S."/>
            <person name="Slezak T."/>
            <person name="Doggett N."/>
            <person name="Cheng J.F."/>
            <person name="Olsen A."/>
            <person name="Lucas S."/>
            <person name="Elkin C."/>
            <person name="Uberbacher E."/>
            <person name="Frazier M."/>
            <person name="Gibbs R.A."/>
            <person name="Muzny D.M."/>
            <person name="Scherer S.E."/>
            <person name="Bouck J.B."/>
            <person name="Sodergren E.J."/>
            <person name="Worley K.C."/>
            <person name="Rives C.M."/>
            <person name="Gorrell J.H."/>
            <person name="Metzker M.L."/>
            <person name="Naylor S.L."/>
            <person name="Kucherlapati R.S."/>
            <person name="Nelson D.L."/>
            <person name="Weinstock G.M."/>
            <person name="Sakaki Y."/>
            <person name="Fujiyama A."/>
            <person name="Hattori M."/>
            <person name="Yada T."/>
            <person name="Toyoda A."/>
            <person name="Itoh T."/>
            <person name="Kawagoe C."/>
            <person name="Watanabe H."/>
            <person name="Totoki Y."/>
            <person name="Taylor T."/>
            <person name="Weissenbach J."/>
            <person name="Heilig R."/>
            <person name="Saurin W."/>
            <person name="Artiguenave F."/>
            <person name="Brottier P."/>
            <person name="Bruls T."/>
            <person name="Pelletier E."/>
            <person name="Robert C."/>
            <person name="Wincker P."/>
            <person name="Smith D.R."/>
            <person name="Doucette-Stamm L."/>
            <person name="Rubenfield M."/>
            <person name="Weinstock K."/>
            <person name="Lee H.M."/>
            <person name="Dubois J."/>
            <person name="Rosenthal A."/>
            <person name="Platzer M."/>
            <person name="Nyakatura G."/>
            <person name="Taudien S."/>
            <person name="Rump A."/>
            <person name="Yang H."/>
            <person name="Yu J."/>
            <person name="Wang J."/>
            <person name="Huang G."/>
            <person name="Gu J."/>
            <person name="Hood L."/>
            <person name="Rowen L."/>
            <person name="Madan A."/>
            <person name="Qin S."/>
            <person name="Davis R.W."/>
            <person name="Federspiel N.A."/>
            <person name="Abola A.P."/>
            <person name="Proctor M.J."/>
            <person name="Myers R.M."/>
            <person name="Schmutz J."/>
            <person name="Dickson M."/>
            <person name="Grimwood J."/>
            <person name="Cox D.R."/>
            <person name="Olson M.V."/>
            <person name="Kaul R."/>
            <person name="Raymond C."/>
            <person name="Shimizu N."/>
            <person name="Kawasaki K."/>
            <person name="Minoshima S."/>
            <person name="Evans G.A."/>
            <person name="Athanasiou M."/>
            <person name="Schultz R."/>
            <person name="Roe B.A."/>
            <person name="Chen F."/>
            <person name="Pan H."/>
            <person name="Ramser J."/>
            <person name="Lehrach H."/>
            <person name="Reinhardt R."/>
            <person name="McCombie W.R."/>
            <person name="de la Bastide M."/>
            <person name="Dedhia N."/>
            <person name="Blocker H."/>
            <person name="Hornischer K."/>
            <person name="Nordsiek G."/>
            <person name="Agarwala R."/>
            <person name="Aravind L."/>
            <person name="Bailey J.A."/>
            <person name="Bateman A."/>
            <person name="Batzoglou S."/>
            <person name="Birney E."/>
            <person name="Bork P."/>
            <person name="Brown D.G."/>
            <person name="Burge C.B."/>
            <person name="Cerutti L."/>
            <person name="Chen H.C."/>
            <person name="Church D."/>
            <person name="Clamp M."/>
            <person name="Copley R.R."/>
            <person name="Doerks T."/>
            <person name="Eddy S.R."/>
            <person name="Eichler E.E."/>
            <person name="Furey T.S."/>
            <person name="Galagan J."/>
            <person name="Gilbert J.G."/>
            <person name="Harmon C."/>
            <person name="Hayashizaki Y."/>
            <person name="Haussler D."/>
            <person name="Hermjakob H."/>
            <person name="Hokamp K."/>
            <person name="Jang W."/>
            <person name="Johnson L.S."/>
            <person name="Jones T.A."/>
            <person name="Kasif S."/>
            <person name="Kaspryzk A."/>
            <person name="Kennedy S."/>
            <person name="Kent W.J."/>
            <person name="Kitts P."/>
            <person name="Koonin E.V."/>
            <person name="Korf I."/>
            <person name="Kulp D."/>
            <person name="Lancet D."/>
            <person name="Lowe T.M."/>
            <person name="McLysaght A."/>
            <person name="Mikkelsen T."/>
            <person name="Moran J.V."/>
            <person name="Mulder N."/>
            <person name="Pollara V.J."/>
            <person name="Ponting C.P."/>
            <person name="Schuler G."/>
            <person name="Schultz J."/>
            <person name="Slater G."/>
            <person name="Smit A.F."/>
            <person name="Stupka E."/>
            <person name="Szustakowski J."/>
            <person name="Thierry-Mieg D."/>
            <person name="Thierry-Mieg J."/>
            <person name="Wagner L."/>
            <person name="Wallis J."/>
            <person name="Wheeler R."/>
            <person name="Williams A."/>
            <person name="Wolf Y.I."/>
            <person name="Wolfe K.H."/>
            <person name="Yang S.P."/>
            <person name="Yeh R.F."/>
            <person name="Collins F."/>
            <person name="Guyer M.S."/>
            <person name="Peterson J."/>
            <person name="Felsenfeld A."/>
            <person name="Wetterstrand K.A."/>
            <person name="Patrinos A."/>
            <person name="Morgan M.J."/>
            <person name="de Jong P."/>
            <person name="Catanese J.J."/>
            <person name="Osoegawa K."/>
            <person name="Shizuya H."/>
            <person name="Choi S."/>
            <person name="Chen Y.J."/>
        </authorList>
    </citation>
    <scope>NUCLEOTIDE SEQUENCE [LARGE SCALE GENOMIC DNA]</scope>
</reference>
<protein>
    <submittedName>
        <fullName evidence="2">R-spondin 2</fullName>
    </submittedName>
</protein>
<keyword evidence="1" id="KW-0732">Signal</keyword>
<keyword evidence="3" id="KW-1185">Reference proteome</keyword>
<reference evidence="2 3" key="2">
    <citation type="journal article" date="2004" name="Nature">
        <title>Finishing the euchromatic sequence of the human genome.</title>
        <authorList>
            <consortium name="International Human Genome Sequencing Consortium"/>
        </authorList>
    </citation>
    <scope>NUCLEOTIDE SEQUENCE [LARGE SCALE GENOMIC DNA]</scope>
</reference>
<dbReference type="VEuPathDB" id="HostDB:ENSG00000147655"/>
<feature type="chain" id="PRO_5023100135" evidence="1">
    <location>
        <begin position="22"/>
        <end position="38"/>
    </location>
</feature>
<dbReference type="OpenTargets" id="ENSG00000147655"/>
<dbReference type="Proteomes" id="UP000005640">
    <property type="component" value="Chromosome 8"/>
</dbReference>
<dbReference type="OrthoDB" id="10257656at2759"/>
<name>A0A590UJ52_HUMAN</name>
<proteinExistence type="predicted"/>
<dbReference type="HGNC" id="HGNC:28583">
    <property type="gene designation" value="RSPO2"/>
</dbReference>
<evidence type="ECO:0000256" key="1">
    <source>
        <dbReference type="SAM" id="SignalP"/>
    </source>
</evidence>
<reference evidence="2 3" key="3">
    <citation type="journal article" date="2006" name="Nature">
        <title>DNA sequence and analysis of human chromosome 8.</title>
        <authorList>
            <person name="Nusbaum C."/>
            <person name="Mikkelsen T.S."/>
            <person name="Zody M.C."/>
            <person name="Asakawa S."/>
            <person name="Taudien S."/>
            <person name="Garber M."/>
            <person name="Kodira C.D."/>
            <person name="Schueler M.G."/>
            <person name="Shimizu A."/>
            <person name="Whittaker C.A."/>
            <person name="Chang J.L."/>
            <person name="Cuomo C.A."/>
            <person name="Dewar K."/>
            <person name="FitzGerald M.G."/>
            <person name="Yang X."/>
            <person name="Allen N.R."/>
            <person name="Anderson S."/>
            <person name="Asakawa T."/>
            <person name="Blechschmidt K."/>
            <person name="Bloom T."/>
            <person name="Borowsky M.L."/>
            <person name="Butler J."/>
            <person name="Cook A."/>
            <person name="Corum B."/>
            <person name="DeArellano K."/>
            <person name="DeCaprio D."/>
            <person name="Dooley K.T."/>
            <person name="Dorris L.III."/>
            <person name="Engels R."/>
            <person name="Glockner G."/>
            <person name="Hafez N."/>
            <person name="Hagopian D.S."/>
            <person name="Hall J.L."/>
            <person name="Ishikawa S.K."/>
            <person name="Jaffe D.B."/>
            <person name="Kamat A."/>
            <person name="Kudoh J."/>
            <person name="Lehmann R."/>
            <person name="Lokitsang T."/>
            <person name="Macdonald P."/>
            <person name="Major J.E."/>
            <person name="Matthews C.D."/>
            <person name="Mauceli E."/>
            <person name="Menzel U."/>
            <person name="Mihalev A.H."/>
            <person name="Minoshima S."/>
            <person name="Murayama Y."/>
            <person name="Naylor J.W."/>
            <person name="Nicol R."/>
            <person name="Nguyen C."/>
            <person name="O'Leary S.B."/>
            <person name="O'Neill K."/>
            <person name="Parker S.C."/>
            <person name="Polley A."/>
            <person name="Raymond C.K."/>
            <person name="Reichwald K."/>
            <person name="Rodriguez J."/>
            <person name="Sasaki T."/>
            <person name="Schilhabel M."/>
            <person name="Siddiqui R."/>
            <person name="Smith C.L."/>
            <person name="Sneddon T.P."/>
            <person name="Talamas J.A."/>
            <person name="Tenzin P."/>
            <person name="Topham K."/>
            <person name="Venkataraman V."/>
            <person name="Wen G."/>
            <person name="Yamazaki S."/>
            <person name="Young S.K."/>
            <person name="Zeng Q."/>
            <person name="Zimmer A.R."/>
            <person name="Rosenthal A."/>
            <person name="Birren B.W."/>
            <person name="Platzer M."/>
            <person name="Shimizu N."/>
            <person name="Lander E.S."/>
        </authorList>
    </citation>
    <scope>NUCLEOTIDE SEQUENCE [LARGE SCALE GENOMIC DNA]</scope>
</reference>
<dbReference type="EMBL" id="AP003479">
    <property type="status" value="NOT_ANNOTATED_CDS"/>
    <property type="molecule type" value="Genomic_DNA"/>
</dbReference>
<dbReference type="AlphaFoldDB" id="A0A590UJ52"/>
<evidence type="ECO:0000313" key="2">
    <source>
        <dbReference type="Ensembl" id="ENSP00000499279.1"/>
    </source>
</evidence>
<organism evidence="2 3">
    <name type="scientific">Homo sapiens</name>
    <name type="common">Human</name>
    <dbReference type="NCBI Taxonomy" id="9606"/>
    <lineage>
        <taxon>Eukaryota</taxon>
        <taxon>Metazoa</taxon>
        <taxon>Chordata</taxon>
        <taxon>Craniata</taxon>
        <taxon>Vertebrata</taxon>
        <taxon>Euteleostomi</taxon>
        <taxon>Mammalia</taxon>
        <taxon>Eutheria</taxon>
        <taxon>Euarchontoglires</taxon>
        <taxon>Primates</taxon>
        <taxon>Haplorrhini</taxon>
        <taxon>Catarrhini</taxon>
        <taxon>Hominidae</taxon>
        <taxon>Homo</taxon>
    </lineage>
</organism>
<evidence type="ECO:0000313" key="3">
    <source>
        <dbReference type="Proteomes" id="UP000005640"/>
    </source>
</evidence>
<reference evidence="2" key="4">
    <citation type="submission" date="2025-08" db="UniProtKB">
        <authorList>
            <consortium name="Ensembl"/>
        </authorList>
    </citation>
    <scope>IDENTIFICATION</scope>
</reference>
<accession>A0A590UJ52</accession>
<dbReference type="GeneTree" id="ENSGT00940000159194"/>
<dbReference type="Ensembl" id="ENST00000666252.1">
    <property type="protein sequence ID" value="ENSP00000499279.1"/>
    <property type="gene ID" value="ENSG00000147655.12"/>
</dbReference>
<dbReference type="EMBL" id="AC025508">
    <property type="status" value="NOT_ANNOTATED_CDS"/>
    <property type="molecule type" value="Genomic_DNA"/>
</dbReference>
<feature type="signal peptide" evidence="1">
    <location>
        <begin position="1"/>
        <end position="21"/>
    </location>
</feature>
<dbReference type="ExpressionAtlas" id="A0A590UJ52">
    <property type="expression patterns" value="baseline and differential"/>
</dbReference>
<reference evidence="2" key="5">
    <citation type="submission" date="2025-09" db="UniProtKB">
        <authorList>
            <consortium name="Ensembl"/>
        </authorList>
    </citation>
    <scope>IDENTIFICATION</scope>
</reference>
<dbReference type="Ensembl" id="ENST00000666252.1">
    <property type="protein sequence ID" value="ENSP00000499279.1"/>
    <property type="gene ID" value="ENSG00000147655.13"/>
</dbReference>
<dbReference type="Bgee" id="ENSG00000147655">
    <property type="expression patterns" value="Expressed in secondary oocyte and 108 other cell types or tissues"/>
</dbReference>
<sequence length="38" mass="4705">MQFRLFSFALIILNCMDYSHCQGNRWRRSKRAWRSLIV</sequence>
<gene>
    <name evidence="2" type="primary">RSPO2</name>
</gene>
<dbReference type="EMBL" id="KC877305">
    <property type="status" value="NOT_ANNOTATED_CDS"/>
    <property type="molecule type" value="Genomic_DNA"/>
</dbReference>